<dbReference type="EMBL" id="GGEC01039124">
    <property type="protein sequence ID" value="MBX19608.1"/>
    <property type="molecule type" value="Transcribed_RNA"/>
</dbReference>
<proteinExistence type="predicted"/>
<accession>A0A2P2LNR3</accession>
<sequence>MSYQLHLYLHSLNSHSIHCQTHYSSKGKRQEIHEEKSMPHAELGSLTVLLMESDH</sequence>
<name>A0A2P2LNR3_RHIMU</name>
<protein>
    <submittedName>
        <fullName evidence="1">Uncharacterized protein</fullName>
    </submittedName>
</protein>
<reference evidence="1" key="1">
    <citation type="submission" date="2018-02" db="EMBL/GenBank/DDBJ databases">
        <title>Rhizophora mucronata_Transcriptome.</title>
        <authorList>
            <person name="Meera S.P."/>
            <person name="Sreeshan A."/>
            <person name="Augustine A."/>
        </authorList>
    </citation>
    <scope>NUCLEOTIDE SEQUENCE</scope>
    <source>
        <tissue evidence="1">Leaf</tissue>
    </source>
</reference>
<evidence type="ECO:0000313" key="1">
    <source>
        <dbReference type="EMBL" id="MBX19608.1"/>
    </source>
</evidence>
<dbReference type="AlphaFoldDB" id="A0A2P2LNR3"/>
<organism evidence="1">
    <name type="scientific">Rhizophora mucronata</name>
    <name type="common">Asiatic mangrove</name>
    <dbReference type="NCBI Taxonomy" id="61149"/>
    <lineage>
        <taxon>Eukaryota</taxon>
        <taxon>Viridiplantae</taxon>
        <taxon>Streptophyta</taxon>
        <taxon>Embryophyta</taxon>
        <taxon>Tracheophyta</taxon>
        <taxon>Spermatophyta</taxon>
        <taxon>Magnoliopsida</taxon>
        <taxon>eudicotyledons</taxon>
        <taxon>Gunneridae</taxon>
        <taxon>Pentapetalae</taxon>
        <taxon>rosids</taxon>
        <taxon>fabids</taxon>
        <taxon>Malpighiales</taxon>
        <taxon>Rhizophoraceae</taxon>
        <taxon>Rhizophora</taxon>
    </lineage>
</organism>